<evidence type="ECO:0000313" key="2">
    <source>
        <dbReference type="Proteomes" id="UP000307244"/>
    </source>
</evidence>
<dbReference type="AlphaFoldDB" id="A0A4U1CI03"/>
<sequence length="124" mass="14354">MEKLKACFFCSRSIKGRSDKRFCNDLCRSSYNYGIRRRTSMLLISHINCTLTRNRRILDKLITAGHAQVSKEVLLSDGFDFEHYTSVVSESFNTYCFCYDLGYQIIGEEQILLIKKEELSGLNS</sequence>
<reference evidence="1 2" key="1">
    <citation type="submission" date="2019-04" db="EMBL/GenBank/DDBJ databases">
        <title>Pedobacter sp. RP-3-15 sp. nov., isolated from Arctic soil.</title>
        <authorList>
            <person name="Dahal R.H."/>
            <person name="Kim D.-U."/>
        </authorList>
    </citation>
    <scope>NUCLEOTIDE SEQUENCE [LARGE SCALE GENOMIC DNA]</scope>
    <source>
        <strain evidence="1 2">RP-3-15</strain>
    </source>
</reference>
<dbReference type="EMBL" id="SWBQ01000005">
    <property type="protein sequence ID" value="TKC04267.1"/>
    <property type="molecule type" value="Genomic_DNA"/>
</dbReference>
<evidence type="ECO:0000313" key="1">
    <source>
        <dbReference type="EMBL" id="TKC04267.1"/>
    </source>
</evidence>
<dbReference type="Proteomes" id="UP000307244">
    <property type="component" value="Unassembled WGS sequence"/>
</dbReference>
<keyword evidence="2" id="KW-1185">Reference proteome</keyword>
<name>A0A4U1CI03_9SPHI</name>
<dbReference type="RefSeq" id="WP_136837260.1">
    <property type="nucleotide sequence ID" value="NZ_SWBQ01000005.1"/>
</dbReference>
<organism evidence="1 2">
    <name type="scientific">Pedobacter frigoris</name>
    <dbReference type="NCBI Taxonomy" id="2571272"/>
    <lineage>
        <taxon>Bacteria</taxon>
        <taxon>Pseudomonadati</taxon>
        <taxon>Bacteroidota</taxon>
        <taxon>Sphingobacteriia</taxon>
        <taxon>Sphingobacteriales</taxon>
        <taxon>Sphingobacteriaceae</taxon>
        <taxon>Pedobacter</taxon>
    </lineage>
</organism>
<evidence type="ECO:0008006" key="3">
    <source>
        <dbReference type="Google" id="ProtNLM"/>
    </source>
</evidence>
<dbReference type="OrthoDB" id="5187906at2"/>
<proteinExistence type="predicted"/>
<protein>
    <recommendedName>
        <fullName evidence="3">DUF2116 family Zn-ribbon domain-containing protein</fullName>
    </recommendedName>
</protein>
<accession>A0A4U1CI03</accession>
<gene>
    <name evidence="1" type="ORF">FA047_16880</name>
</gene>
<comment type="caution">
    <text evidence="1">The sequence shown here is derived from an EMBL/GenBank/DDBJ whole genome shotgun (WGS) entry which is preliminary data.</text>
</comment>